<proteinExistence type="predicted"/>
<sequence>MYAQVSTISTITKEELACICACLHIVMDEGQYKITNITKQQNKWVKGAREMILNQSQMFYRGR</sequence>
<comment type="caution">
    <text evidence="1">The sequence shown here is derived from an EMBL/GenBank/DDBJ whole genome shotgun (WGS) entry which is preliminary data.</text>
</comment>
<protein>
    <submittedName>
        <fullName evidence="1">Uncharacterized protein</fullName>
    </submittedName>
</protein>
<reference evidence="1" key="1">
    <citation type="journal article" date="2020" name="mSystems">
        <title>Genome- and Community-Level Interaction Insights into Carbon Utilization and Element Cycling Functions of Hydrothermarchaeota in Hydrothermal Sediment.</title>
        <authorList>
            <person name="Zhou Z."/>
            <person name="Liu Y."/>
            <person name="Xu W."/>
            <person name="Pan J."/>
            <person name="Luo Z.H."/>
            <person name="Li M."/>
        </authorList>
    </citation>
    <scope>NUCLEOTIDE SEQUENCE [LARGE SCALE GENOMIC DNA]</scope>
    <source>
        <strain evidence="1">SpSt-102</strain>
    </source>
</reference>
<dbReference type="AlphaFoldDB" id="A0A7C5V356"/>
<organism evidence="1">
    <name type="scientific">Caldicellulosiruptor owensensis</name>
    <dbReference type="NCBI Taxonomy" id="55205"/>
    <lineage>
        <taxon>Bacteria</taxon>
        <taxon>Bacillati</taxon>
        <taxon>Bacillota</taxon>
        <taxon>Bacillota incertae sedis</taxon>
        <taxon>Caldicellulosiruptorales</taxon>
        <taxon>Caldicellulosiruptoraceae</taxon>
        <taxon>Caldicellulosiruptor</taxon>
    </lineage>
</organism>
<gene>
    <name evidence="1" type="ORF">ENL71_03015</name>
</gene>
<evidence type="ECO:0000313" key="1">
    <source>
        <dbReference type="EMBL" id="HHS01492.1"/>
    </source>
</evidence>
<name>A0A7C5V356_9FIRM</name>
<dbReference type="EMBL" id="DRUZ01000037">
    <property type="protein sequence ID" value="HHS01492.1"/>
    <property type="molecule type" value="Genomic_DNA"/>
</dbReference>
<accession>A0A7C5V356</accession>